<dbReference type="GO" id="GO:0030030">
    <property type="term" value="P:cell projection organization"/>
    <property type="evidence" value="ECO:0007669"/>
    <property type="project" value="UniProtKB-KW"/>
</dbReference>
<dbReference type="GeneID" id="108675548"/>
<dbReference type="OMA" id="HICEMAY"/>
<sequence>MASDSDSEEGGGYDWTNKWRLKKRQLEDDIVRKNALLQQLMDDNMQAEEDNQVLRATVSTLQTQLREAQTELDELAADFSALNDANQHLQETLLSVQQSEDDLREALKAAQQETLQLQQQHLAFSATAEHRNSKLQALLREREEQLVELRSERNAVLRLRRQQKKFSSERQNELVEKLQMEMDEKNLEISKLTSKLREASEEMDATTEVIASLRATAQTNASDELKTQLQRQRKQLQQERQLNARLRQQLVSAEDDAQMHAKQLASVTENLRSYMSGEYSFAEALRELKECRSQLAQRESQVAELTALTNALQIREDEVAEENELLRSRLKLEPRAEQELPAGVASQRQRRKKLITSLTRRVRALEEEKLSLKTEVYALTRELANTRHAVQLTALDLPVQEALSCLTGGLNKEVSEELQLMRQALGQLAGELREALGTTSKIAGDRSGRSSGLGEQTVQDARKIIAKLQKQFDKLYSEDMCFITECTLTCAPV</sequence>
<dbReference type="OrthoDB" id="6351660at2759"/>
<dbReference type="RefSeq" id="XP_018019056.2">
    <property type="nucleotide sequence ID" value="XM_018163567.2"/>
</dbReference>
<keyword evidence="9" id="KW-1185">Reference proteome</keyword>
<evidence type="ECO:0000256" key="1">
    <source>
        <dbReference type="ARBA" id="ARBA00004120"/>
    </source>
</evidence>
<keyword evidence="7" id="KW-0966">Cell projection</keyword>
<keyword evidence="5 8" id="KW-0175">Coiled coil</keyword>
<gene>
    <name evidence="10" type="primary">LOC108675548</name>
</gene>
<protein>
    <submittedName>
        <fullName evidence="10">Centrosomal protein of 290 kDa</fullName>
    </submittedName>
</protein>
<reference evidence="10" key="1">
    <citation type="submission" date="2025-08" db="UniProtKB">
        <authorList>
            <consortium name="RefSeq"/>
        </authorList>
    </citation>
    <scope>IDENTIFICATION</scope>
    <source>
        <tissue evidence="10">Whole organism</tissue>
    </source>
</reference>
<evidence type="ECO:0000313" key="10">
    <source>
        <dbReference type="RefSeq" id="XP_018019056.2"/>
    </source>
</evidence>
<dbReference type="PANTHER" id="PTHR18879">
    <property type="entry name" value="CENTROSOMAL PROTEIN OF 290 KDA"/>
    <property type="match status" value="1"/>
</dbReference>
<comment type="subcellular location">
    <subcellularLocation>
        <location evidence="1">Cytoplasm</location>
        <location evidence="1">Cytoskeleton</location>
        <location evidence="1">Cilium basal body</location>
    </subcellularLocation>
    <subcellularLocation>
        <location evidence="2">Cytoplasm</location>
        <location evidence="2">Cytoskeleton</location>
        <location evidence="2">Microtubule organizing center</location>
        <location evidence="2">Centrosome</location>
    </subcellularLocation>
</comment>
<feature type="coiled-coil region" evidence="8">
    <location>
        <begin position="348"/>
        <end position="382"/>
    </location>
</feature>
<evidence type="ECO:0000256" key="7">
    <source>
        <dbReference type="ARBA" id="ARBA00023273"/>
    </source>
</evidence>
<evidence type="ECO:0000256" key="8">
    <source>
        <dbReference type="SAM" id="Coils"/>
    </source>
</evidence>
<keyword evidence="4" id="KW-0970">Cilium biogenesis/degradation</keyword>
<keyword evidence="3" id="KW-0963">Cytoplasm</keyword>
<dbReference type="KEGG" id="hazt:108675548"/>
<dbReference type="PANTHER" id="PTHR18879:SF20">
    <property type="entry name" value="CENTROSOMAL PROTEIN OF 290 KDA"/>
    <property type="match status" value="1"/>
</dbReference>
<evidence type="ECO:0000256" key="2">
    <source>
        <dbReference type="ARBA" id="ARBA00004300"/>
    </source>
</evidence>
<evidence type="ECO:0000313" key="9">
    <source>
        <dbReference type="Proteomes" id="UP000694843"/>
    </source>
</evidence>
<name>A0A8B7P1W4_HYAAZ</name>
<evidence type="ECO:0000256" key="4">
    <source>
        <dbReference type="ARBA" id="ARBA00022794"/>
    </source>
</evidence>
<dbReference type="AlphaFoldDB" id="A0A8B7P1W4"/>
<evidence type="ECO:0000256" key="5">
    <source>
        <dbReference type="ARBA" id="ARBA00023054"/>
    </source>
</evidence>
<keyword evidence="6" id="KW-0206">Cytoskeleton</keyword>
<evidence type="ECO:0000256" key="3">
    <source>
        <dbReference type="ARBA" id="ARBA00022490"/>
    </source>
</evidence>
<feature type="coiled-coil region" evidence="8">
    <location>
        <begin position="23"/>
        <end position="308"/>
    </location>
</feature>
<organism evidence="9 10">
    <name type="scientific">Hyalella azteca</name>
    <name type="common">Amphipod</name>
    <dbReference type="NCBI Taxonomy" id="294128"/>
    <lineage>
        <taxon>Eukaryota</taxon>
        <taxon>Metazoa</taxon>
        <taxon>Ecdysozoa</taxon>
        <taxon>Arthropoda</taxon>
        <taxon>Crustacea</taxon>
        <taxon>Multicrustacea</taxon>
        <taxon>Malacostraca</taxon>
        <taxon>Eumalacostraca</taxon>
        <taxon>Peracarida</taxon>
        <taxon>Amphipoda</taxon>
        <taxon>Senticaudata</taxon>
        <taxon>Talitrida</taxon>
        <taxon>Talitroidea</taxon>
        <taxon>Hyalellidae</taxon>
        <taxon>Hyalella</taxon>
    </lineage>
</organism>
<evidence type="ECO:0000256" key="6">
    <source>
        <dbReference type="ARBA" id="ARBA00023212"/>
    </source>
</evidence>
<accession>A0A8B7P1W4</accession>
<dbReference type="Proteomes" id="UP000694843">
    <property type="component" value="Unplaced"/>
</dbReference>
<dbReference type="GO" id="GO:0005813">
    <property type="term" value="C:centrosome"/>
    <property type="evidence" value="ECO:0007669"/>
    <property type="project" value="UniProtKB-SubCell"/>
</dbReference>
<dbReference type="InterPro" id="IPR026201">
    <property type="entry name" value="Cep290"/>
</dbReference>
<proteinExistence type="predicted"/>